<keyword evidence="1" id="KW-1133">Transmembrane helix</keyword>
<sequence length="159" mass="16695">MEVQKTINRKDYYGGALMVLIGLGAIYGGTDYHIGTLSHMGPGFFPAALGGLLALTGILIAISARSGDATPPAPGDGHAHGLPDFRGSACILLGTLAFLLLGHYGGLLPATFAIVFISALGDRKNTVKQAFVLSLGMSVIAVVVFWWALQLQLPLFRWG</sequence>
<feature type="transmembrane region" description="Helical" evidence="1">
    <location>
        <begin position="130"/>
        <end position="149"/>
    </location>
</feature>
<name>A0A0X8NZN0_ALCXX</name>
<dbReference type="RefSeq" id="WP_035359983.1">
    <property type="nucleotide sequence ID" value="NZ_CP014060.2"/>
</dbReference>
<feature type="transmembrane region" description="Helical" evidence="1">
    <location>
        <begin position="44"/>
        <end position="64"/>
    </location>
</feature>
<feature type="transmembrane region" description="Helical" evidence="1">
    <location>
        <begin position="91"/>
        <end position="118"/>
    </location>
</feature>
<proteinExistence type="predicted"/>
<protein>
    <submittedName>
        <fullName evidence="3">Tripartite tricarboxylate transporter TctB family protein</fullName>
    </submittedName>
</protein>
<dbReference type="GeneID" id="92898446"/>
<accession>A0A0X8NZN0</accession>
<evidence type="ECO:0000256" key="1">
    <source>
        <dbReference type="SAM" id="Phobius"/>
    </source>
</evidence>
<reference evidence="4" key="1">
    <citation type="submission" date="2015-12" db="EMBL/GenBank/DDBJ databases">
        <title>FDA dAtabase for Regulatory Grade micrObial Sequences (FDA-ARGOS): Supporting development and validation of Infectious Disease Dx tests.</title>
        <authorList>
            <person name="Case J."/>
            <person name="Tallon L."/>
            <person name="Sadzewicz L."/>
            <person name="Sengamalay N."/>
            <person name="Ott S."/>
            <person name="Godinez A."/>
            <person name="Nagaraj S."/>
            <person name="Nadendla S."/>
            <person name="Sichtig H."/>
        </authorList>
    </citation>
    <scope>NUCLEOTIDE SEQUENCE [LARGE SCALE GENOMIC DNA]</scope>
    <source>
        <strain evidence="4">FDAARGOS_147</strain>
    </source>
</reference>
<gene>
    <name evidence="3" type="ORF">AL504_14830</name>
</gene>
<organism evidence="3 4">
    <name type="scientific">Alcaligenes xylosoxydans xylosoxydans</name>
    <name type="common">Achromobacter xylosoxidans</name>
    <dbReference type="NCBI Taxonomy" id="85698"/>
    <lineage>
        <taxon>Bacteria</taxon>
        <taxon>Pseudomonadati</taxon>
        <taxon>Pseudomonadota</taxon>
        <taxon>Betaproteobacteria</taxon>
        <taxon>Burkholderiales</taxon>
        <taxon>Alcaligenaceae</taxon>
        <taxon>Achromobacter</taxon>
    </lineage>
</organism>
<dbReference type="AlphaFoldDB" id="A0A0X8NZN0"/>
<evidence type="ECO:0000313" key="4">
    <source>
        <dbReference type="Proteomes" id="UP000060602"/>
    </source>
</evidence>
<dbReference type="EMBL" id="CP014060">
    <property type="protein sequence ID" value="AMG37170.2"/>
    <property type="molecule type" value="Genomic_DNA"/>
</dbReference>
<evidence type="ECO:0000259" key="2">
    <source>
        <dbReference type="Pfam" id="PF07331"/>
    </source>
</evidence>
<feature type="transmembrane region" description="Helical" evidence="1">
    <location>
        <begin position="12"/>
        <end position="32"/>
    </location>
</feature>
<dbReference type="Pfam" id="PF07331">
    <property type="entry name" value="TctB"/>
    <property type="match status" value="1"/>
</dbReference>
<keyword evidence="1" id="KW-0812">Transmembrane</keyword>
<feature type="domain" description="DUF1468" evidence="2">
    <location>
        <begin position="15"/>
        <end position="154"/>
    </location>
</feature>
<dbReference type="InterPro" id="IPR009936">
    <property type="entry name" value="DUF1468"/>
</dbReference>
<keyword evidence="1" id="KW-0472">Membrane</keyword>
<dbReference type="Proteomes" id="UP000060602">
    <property type="component" value="Chromosome"/>
</dbReference>
<evidence type="ECO:0000313" key="3">
    <source>
        <dbReference type="EMBL" id="AMG37170.2"/>
    </source>
</evidence>